<evidence type="ECO:0000313" key="2">
    <source>
        <dbReference type="Proteomes" id="UP001159042"/>
    </source>
</evidence>
<dbReference type="Proteomes" id="UP001159042">
    <property type="component" value="Unassembled WGS sequence"/>
</dbReference>
<evidence type="ECO:0000313" key="1">
    <source>
        <dbReference type="EMBL" id="KAJ8918702.1"/>
    </source>
</evidence>
<organism evidence="1 2">
    <name type="scientific">Exocentrus adspersus</name>
    <dbReference type="NCBI Taxonomy" id="1586481"/>
    <lineage>
        <taxon>Eukaryota</taxon>
        <taxon>Metazoa</taxon>
        <taxon>Ecdysozoa</taxon>
        <taxon>Arthropoda</taxon>
        <taxon>Hexapoda</taxon>
        <taxon>Insecta</taxon>
        <taxon>Pterygota</taxon>
        <taxon>Neoptera</taxon>
        <taxon>Endopterygota</taxon>
        <taxon>Coleoptera</taxon>
        <taxon>Polyphaga</taxon>
        <taxon>Cucujiformia</taxon>
        <taxon>Chrysomeloidea</taxon>
        <taxon>Cerambycidae</taxon>
        <taxon>Lamiinae</taxon>
        <taxon>Acanthocinini</taxon>
        <taxon>Exocentrus</taxon>
    </lineage>
</organism>
<dbReference type="EMBL" id="JANEYG010000023">
    <property type="protein sequence ID" value="KAJ8918702.1"/>
    <property type="molecule type" value="Genomic_DNA"/>
</dbReference>
<proteinExistence type="predicted"/>
<comment type="caution">
    <text evidence="1">The sequence shown here is derived from an EMBL/GenBank/DDBJ whole genome shotgun (WGS) entry which is preliminary data.</text>
</comment>
<dbReference type="Gene3D" id="3.30.70.330">
    <property type="match status" value="1"/>
</dbReference>
<sequence length="694" mass="79941">MVRVASTTSNINIVVVFPVLGPNYLKAVRYQAKIFDLAVFTLGTGRNRAIAVCQKEFLRRNSNEVVETTKVQIMPETSTENNSTKLRKKRPERQLYVPPAQRKLPSNTETVYNEKQQDVRNGDLVKTKKQTLSKNRKHSVSKEVVKSKSIQEHTENLTELSTDQKQINGIKSKNEKRASLDYLFSINYICILWHYQVAKNYPLPDIPYIKLSSYFSCCYTQLPLYSTRSQLNILYILHKNLVLWQPKLNVCLNRVDISKHPSRTYPLYDFEEATPTLRDCGLQKKMTVFSDDASDELKDLYRSVSRSFDYVEHTAFRISWNKYQCVSESDSVIDLSPINCGHSFIINNKNGSAYFYECNDDHDIVKCYLSKKDEVKGIMINSRHENGLSSSLVVDQKAAPFEKSSIILLEDQAVDKSVKIVKKNNDRNSAPNINNNKNDLISNNEIIKSQKESSEHEQEKEIMRKAKENINRKSRPIMKYVDDSTDMLKIDRNDKVNNWEELFDDDGQLQDELFKEVVHKVGTDVTILKAKEDYSEYFTKQSEDLEHMVELYDFPPTLETHDIIQAFSIINSEAMYVKWVDDTHAILVLGSLKQAQRAVELDNPLIKARPMTVASAMTLATAYKHDLKPAMKRPQTNLQTARRLITTHLGTKTKISKEQNAKERNDLKAARELKRLAKKNEQDAWDGNPRSVIN</sequence>
<name>A0AAV8VXB5_9CUCU</name>
<dbReference type="PANTHER" id="PTHR21678:SF0">
    <property type="entry name" value="C3H1-TYPE DOMAIN-CONTAINING PROTEIN"/>
    <property type="match status" value="1"/>
</dbReference>
<dbReference type="PANTHER" id="PTHR21678">
    <property type="entry name" value="GROWTH INHIBITION AND DIFFERENTIATION RELATED PROTEIN 88"/>
    <property type="match status" value="1"/>
</dbReference>
<keyword evidence="2" id="KW-1185">Reference proteome</keyword>
<dbReference type="InterPro" id="IPR012677">
    <property type="entry name" value="Nucleotide-bd_a/b_plait_sf"/>
</dbReference>
<protein>
    <recommendedName>
        <fullName evidence="3">R3H domain-containing protein</fullName>
    </recommendedName>
</protein>
<gene>
    <name evidence="1" type="ORF">NQ315_015022</name>
</gene>
<evidence type="ECO:0008006" key="3">
    <source>
        <dbReference type="Google" id="ProtNLM"/>
    </source>
</evidence>
<reference evidence="1 2" key="1">
    <citation type="journal article" date="2023" name="Insect Mol. Biol.">
        <title>Genome sequencing provides insights into the evolution of gene families encoding plant cell wall-degrading enzymes in longhorned beetles.</title>
        <authorList>
            <person name="Shin N.R."/>
            <person name="Okamura Y."/>
            <person name="Kirsch R."/>
            <person name="Pauchet Y."/>
        </authorList>
    </citation>
    <scope>NUCLEOTIDE SEQUENCE [LARGE SCALE GENOMIC DNA]</scope>
    <source>
        <strain evidence="1">EAD_L_NR</strain>
    </source>
</reference>
<dbReference type="AlphaFoldDB" id="A0AAV8VXB5"/>
<accession>A0AAV8VXB5</accession>
<dbReference type="InterPro" id="IPR039884">
    <property type="entry name" value="R3HC1/R3HCL"/>
</dbReference>